<feature type="transmembrane region" description="Helical" evidence="1">
    <location>
        <begin position="184"/>
        <end position="202"/>
    </location>
</feature>
<comment type="caution">
    <text evidence="2">The sequence shown here is derived from an EMBL/GenBank/DDBJ whole genome shotgun (WGS) entry which is preliminary data.</text>
</comment>
<dbReference type="AlphaFoldDB" id="A0A832MVJ8"/>
<name>A0A832MVJ8_FERPE</name>
<dbReference type="EMBL" id="DRUO01000006">
    <property type="protein sequence ID" value="HHD39880.1"/>
    <property type="molecule type" value="Genomic_DNA"/>
</dbReference>
<feature type="transmembrane region" description="Helical" evidence="1">
    <location>
        <begin position="427"/>
        <end position="445"/>
    </location>
</feature>
<feature type="transmembrane region" description="Helical" evidence="1">
    <location>
        <begin position="214"/>
        <end position="242"/>
    </location>
</feature>
<organism evidence="2">
    <name type="scientific">Fervidobacterium pennivorans</name>
    <dbReference type="NCBI Taxonomy" id="93466"/>
    <lineage>
        <taxon>Bacteria</taxon>
        <taxon>Thermotogati</taxon>
        <taxon>Thermotogota</taxon>
        <taxon>Thermotogae</taxon>
        <taxon>Thermotogales</taxon>
        <taxon>Fervidobacteriaceae</taxon>
        <taxon>Fervidobacterium</taxon>
    </lineage>
</organism>
<feature type="transmembrane region" description="Helical" evidence="1">
    <location>
        <begin position="391"/>
        <end position="415"/>
    </location>
</feature>
<feature type="transmembrane region" description="Helical" evidence="1">
    <location>
        <begin position="160"/>
        <end position="178"/>
    </location>
</feature>
<feature type="transmembrane region" description="Helical" evidence="1">
    <location>
        <begin position="281"/>
        <end position="300"/>
    </location>
</feature>
<evidence type="ECO:0000313" key="2">
    <source>
        <dbReference type="EMBL" id="HHD39880.1"/>
    </source>
</evidence>
<evidence type="ECO:0008006" key="3">
    <source>
        <dbReference type="Google" id="ProtNLM"/>
    </source>
</evidence>
<gene>
    <name evidence="2" type="ORF">ENL60_00080</name>
</gene>
<evidence type="ECO:0000256" key="1">
    <source>
        <dbReference type="SAM" id="Phobius"/>
    </source>
</evidence>
<feature type="transmembrane region" description="Helical" evidence="1">
    <location>
        <begin position="254"/>
        <end position="274"/>
    </location>
</feature>
<keyword evidence="1" id="KW-1133">Transmembrane helix</keyword>
<protein>
    <recommendedName>
        <fullName evidence="3">Glycosyltransferase RgtA/B/C/D-like domain-containing protein</fullName>
    </recommendedName>
</protein>
<sequence>MKQIGNSLIRQVTNSPKTLLALIILLVSFPRIYATFRRVPNLTPDSFSYLNLARILRGEQVPHLDMDQNAWAPRDDQGFRTPVYPLFLNTIFFFSPKKGTEETILQRIQKHKGFKIDAWHLKFLREKENLKSVQIVQHGLGLLSTAFLFRLLLSLTGNLLVAFAGALLLIGWNPTWFWGYELSVWTETLTVTLLLILLRELYKLEQSQKIRLRSLWWVSLLGGLLALTRPQFILAAILPFTWWVYKVIRKTIVFSWHNVVALLLPPLILIGGWIIRNGIRYGFWGISTVTGFNLCMHFTAMNKFDVFKDITLQQSLNKHLSKCPSCINSRFIIIHAAPDLITEWELPFPVVSKRLEWEAFKAIIHYPDIFMKSIVKAIITFFKPLPFPTGFAPFFTIWFSFGLLLKIGGLALVLFMPKKFSPFMQTLTAFSVATILLTVIVAGGAEPDRYSFSMEPLLALLTFVTIYSLCVNLWIVKKNK</sequence>
<feature type="transmembrane region" description="Helical" evidence="1">
    <location>
        <begin position="457"/>
        <end position="476"/>
    </location>
</feature>
<keyword evidence="1" id="KW-0812">Transmembrane</keyword>
<proteinExistence type="predicted"/>
<accession>A0A832MVJ8</accession>
<keyword evidence="1" id="KW-0472">Membrane</keyword>
<reference evidence="2" key="1">
    <citation type="journal article" date="2020" name="mSystems">
        <title>Genome- and Community-Level Interaction Insights into Carbon Utilization and Element Cycling Functions of Hydrothermarchaeota in Hydrothermal Sediment.</title>
        <authorList>
            <person name="Zhou Z."/>
            <person name="Liu Y."/>
            <person name="Xu W."/>
            <person name="Pan J."/>
            <person name="Luo Z.H."/>
            <person name="Li M."/>
        </authorList>
    </citation>
    <scope>NUCLEOTIDE SEQUENCE [LARGE SCALE GENOMIC DNA]</scope>
    <source>
        <strain evidence="2">SpSt-101</strain>
    </source>
</reference>